<organism evidence="2 3">
    <name type="scientific">Macrolepiota fuliginosa MF-IS2</name>
    <dbReference type="NCBI Taxonomy" id="1400762"/>
    <lineage>
        <taxon>Eukaryota</taxon>
        <taxon>Fungi</taxon>
        <taxon>Dikarya</taxon>
        <taxon>Basidiomycota</taxon>
        <taxon>Agaricomycotina</taxon>
        <taxon>Agaricomycetes</taxon>
        <taxon>Agaricomycetidae</taxon>
        <taxon>Agaricales</taxon>
        <taxon>Agaricineae</taxon>
        <taxon>Agaricaceae</taxon>
        <taxon>Macrolepiota</taxon>
    </lineage>
</organism>
<dbReference type="SUPFAM" id="SSF82784">
    <property type="entry name" value="OsmC-like"/>
    <property type="match status" value="1"/>
</dbReference>
<proteinExistence type="inferred from homology"/>
<dbReference type="Proteomes" id="UP000807342">
    <property type="component" value="Unassembled WGS sequence"/>
</dbReference>
<reference evidence="2" key="1">
    <citation type="submission" date="2020-11" db="EMBL/GenBank/DDBJ databases">
        <authorList>
            <consortium name="DOE Joint Genome Institute"/>
            <person name="Ahrendt S."/>
            <person name="Riley R."/>
            <person name="Andreopoulos W."/>
            <person name="Labutti K."/>
            <person name="Pangilinan J."/>
            <person name="Ruiz-Duenas F.J."/>
            <person name="Barrasa J.M."/>
            <person name="Sanchez-Garcia M."/>
            <person name="Camarero S."/>
            <person name="Miyauchi S."/>
            <person name="Serrano A."/>
            <person name="Linde D."/>
            <person name="Babiker R."/>
            <person name="Drula E."/>
            <person name="Ayuso-Fernandez I."/>
            <person name="Pacheco R."/>
            <person name="Padilla G."/>
            <person name="Ferreira P."/>
            <person name="Barriuso J."/>
            <person name="Kellner H."/>
            <person name="Castanera R."/>
            <person name="Alfaro M."/>
            <person name="Ramirez L."/>
            <person name="Pisabarro A.G."/>
            <person name="Kuo A."/>
            <person name="Tritt A."/>
            <person name="Lipzen A."/>
            <person name="He G."/>
            <person name="Yan M."/>
            <person name="Ng V."/>
            <person name="Cullen D."/>
            <person name="Martin F."/>
            <person name="Rosso M.-N."/>
            <person name="Henrissat B."/>
            <person name="Hibbett D."/>
            <person name="Martinez A.T."/>
            <person name="Grigoriev I.V."/>
        </authorList>
    </citation>
    <scope>NUCLEOTIDE SEQUENCE</scope>
    <source>
        <strain evidence="2">MF-IS2</strain>
    </source>
</reference>
<comment type="similarity">
    <text evidence="1">Belongs to the OsmC/Ohr family.</text>
</comment>
<evidence type="ECO:0000313" key="2">
    <source>
        <dbReference type="EMBL" id="KAF9449660.1"/>
    </source>
</evidence>
<dbReference type="OrthoDB" id="60422at2759"/>
<protein>
    <submittedName>
        <fullName evidence="2">OsmC-like protein</fullName>
    </submittedName>
</protein>
<dbReference type="InterPro" id="IPR036102">
    <property type="entry name" value="OsmC/Ohrsf"/>
</dbReference>
<accession>A0A9P5XHI9</accession>
<dbReference type="InterPro" id="IPR015946">
    <property type="entry name" value="KH_dom-like_a/b"/>
</dbReference>
<gene>
    <name evidence="2" type="ORF">P691DRAFT_774538</name>
</gene>
<evidence type="ECO:0000313" key="3">
    <source>
        <dbReference type="Proteomes" id="UP000807342"/>
    </source>
</evidence>
<dbReference type="GO" id="GO:0006979">
    <property type="term" value="P:response to oxidative stress"/>
    <property type="evidence" value="ECO:0007669"/>
    <property type="project" value="InterPro"/>
</dbReference>
<name>A0A9P5XHI9_9AGAR</name>
<dbReference type="PANTHER" id="PTHR33797:SF2">
    <property type="entry name" value="ORGANIC HYDROPEROXIDE RESISTANCE PROTEIN-LIKE"/>
    <property type="match status" value="1"/>
</dbReference>
<evidence type="ECO:0000256" key="1">
    <source>
        <dbReference type="ARBA" id="ARBA00007378"/>
    </source>
</evidence>
<dbReference type="EMBL" id="MU151124">
    <property type="protein sequence ID" value="KAF9449660.1"/>
    <property type="molecule type" value="Genomic_DNA"/>
</dbReference>
<keyword evidence="3" id="KW-1185">Reference proteome</keyword>
<dbReference type="Pfam" id="PF02566">
    <property type="entry name" value="OsmC"/>
    <property type="match status" value="1"/>
</dbReference>
<dbReference type="Gene3D" id="2.20.25.10">
    <property type="match status" value="1"/>
</dbReference>
<dbReference type="AlphaFoldDB" id="A0A9P5XHI9"/>
<dbReference type="InterPro" id="IPR019953">
    <property type="entry name" value="OHR"/>
</dbReference>
<comment type="caution">
    <text evidence="2">The sequence shown here is derived from an EMBL/GenBank/DDBJ whole genome shotgun (WGS) entry which is preliminary data.</text>
</comment>
<dbReference type="InterPro" id="IPR003718">
    <property type="entry name" value="OsmC/Ohr_fam"/>
</dbReference>
<dbReference type="PANTHER" id="PTHR33797">
    <property type="entry name" value="ORGANIC HYDROPEROXIDE RESISTANCE PROTEIN-LIKE"/>
    <property type="match status" value="1"/>
</dbReference>
<dbReference type="NCBIfam" id="TIGR03561">
    <property type="entry name" value="organ_hyd_perox"/>
    <property type="match status" value="1"/>
</dbReference>
<dbReference type="Gene3D" id="3.30.300.20">
    <property type="match status" value="1"/>
</dbReference>
<sequence>MLSTVAHSLRRPLLQSTRLRFPITQTRTYLTLKDYQVTATATGTGRNGQVESDGFGIDLATPKELGGTGNGKNPEQLFAMGYASCFLGATQLMARNQKKPDQAEAAKVHVSVSLGEPKDIGGFGLAVGIKVEGVDENVLQAAHEFCPYSRALKHGIDISVTRA</sequence>